<organism evidence="2 3">
    <name type="scientific">Enterococcus ureasiticus</name>
    <dbReference type="NCBI Taxonomy" id="903984"/>
    <lineage>
        <taxon>Bacteria</taxon>
        <taxon>Bacillati</taxon>
        <taxon>Bacillota</taxon>
        <taxon>Bacilli</taxon>
        <taxon>Lactobacillales</taxon>
        <taxon>Enterococcaceae</taxon>
        <taxon>Enterococcus</taxon>
    </lineage>
</organism>
<proteinExistence type="predicted"/>
<dbReference type="RefSeq" id="WP_069645368.1">
    <property type="nucleotide sequence ID" value="NZ_MIJZ01000001.1"/>
</dbReference>
<feature type="transmembrane region" description="Helical" evidence="1">
    <location>
        <begin position="205"/>
        <end position="226"/>
    </location>
</feature>
<accession>A0A1E5GNP8</accession>
<reference evidence="3" key="1">
    <citation type="submission" date="2016-09" db="EMBL/GenBank/DDBJ databases">
        <authorList>
            <person name="Gulvik C.A."/>
        </authorList>
    </citation>
    <scope>NUCLEOTIDE SEQUENCE [LARGE SCALE GENOMIC DNA]</scope>
    <source>
        <strain evidence="3">DSM 23328</strain>
    </source>
</reference>
<evidence type="ECO:0000313" key="3">
    <source>
        <dbReference type="Proteomes" id="UP000094068"/>
    </source>
</evidence>
<dbReference type="STRING" id="903984.BCR21_04895"/>
<evidence type="ECO:0008006" key="4">
    <source>
        <dbReference type="Google" id="ProtNLM"/>
    </source>
</evidence>
<sequence>MKKQRFLISNLLILCTYLLLIFVNEYQRQQDKLFFESNDLYSKDHLFVKETFQTIVEDKFKASADLSVFIPLESKNNDEVRGYFSKNYSEQYFPIKNGSFFSTSNSKEALIGKDVATISENNCTYYQYNNEKYKVIGYLGLTNPSFLDNSVLINDSSLFSMPTTYLAIDGRKINTIYQDTFGKNDSYQKNMGLDRKVNSDYFSPLIYSLTLFIIIMSTVLIAYLIFTDLKKENCIKYILGTSTFTKYKSNLFYLLSTCIIPVFFCLLILPLFKIISIQYFFIFKFLFIHLLLMCFSFTCFFIKDERSNLNGVIL</sequence>
<dbReference type="AlphaFoldDB" id="A0A1E5GNP8"/>
<evidence type="ECO:0000256" key="1">
    <source>
        <dbReference type="SAM" id="Phobius"/>
    </source>
</evidence>
<protein>
    <recommendedName>
        <fullName evidence="4">MacB-like periplasmic core domain-containing protein</fullName>
    </recommendedName>
</protein>
<feature type="transmembrane region" description="Helical" evidence="1">
    <location>
        <begin position="6"/>
        <end position="23"/>
    </location>
</feature>
<comment type="caution">
    <text evidence="2">The sequence shown here is derived from an EMBL/GenBank/DDBJ whole genome shotgun (WGS) entry which is preliminary data.</text>
</comment>
<dbReference type="OrthoDB" id="2178215at2"/>
<keyword evidence="1" id="KW-0812">Transmembrane</keyword>
<keyword evidence="3" id="KW-1185">Reference proteome</keyword>
<dbReference type="Proteomes" id="UP000094068">
    <property type="component" value="Unassembled WGS sequence"/>
</dbReference>
<evidence type="ECO:0000313" key="2">
    <source>
        <dbReference type="EMBL" id="OEG14329.1"/>
    </source>
</evidence>
<keyword evidence="1" id="KW-0472">Membrane</keyword>
<feature type="transmembrane region" description="Helical" evidence="1">
    <location>
        <begin position="279"/>
        <end position="303"/>
    </location>
</feature>
<name>A0A1E5GNP8_9ENTE</name>
<dbReference type="EMBL" id="MIJZ01000001">
    <property type="protein sequence ID" value="OEG14329.1"/>
    <property type="molecule type" value="Genomic_DNA"/>
</dbReference>
<feature type="transmembrane region" description="Helical" evidence="1">
    <location>
        <begin position="251"/>
        <end position="272"/>
    </location>
</feature>
<gene>
    <name evidence="2" type="ORF">BCR21_04895</name>
</gene>
<keyword evidence="1" id="KW-1133">Transmembrane helix</keyword>